<accession>A0A699TA29</accession>
<dbReference type="Gene3D" id="3.30.420.10">
    <property type="entry name" value="Ribonuclease H-like superfamily/Ribonuclease H"/>
    <property type="match status" value="1"/>
</dbReference>
<reference evidence="2" key="1">
    <citation type="journal article" date="2019" name="Sci. Rep.">
        <title>Draft genome of Tanacetum cinerariifolium, the natural source of mosquito coil.</title>
        <authorList>
            <person name="Yamashiro T."/>
            <person name="Shiraishi A."/>
            <person name="Satake H."/>
            <person name="Nakayama K."/>
        </authorList>
    </citation>
    <scope>NUCLEOTIDE SEQUENCE</scope>
</reference>
<dbReference type="PANTHER" id="PTHR42648:SF32">
    <property type="entry name" value="RIBONUCLEASE H-LIKE DOMAIN, GAG-PRE-INTEGRASE DOMAIN PROTEIN-RELATED"/>
    <property type="match status" value="1"/>
</dbReference>
<dbReference type="PANTHER" id="PTHR42648">
    <property type="entry name" value="TRANSPOSASE, PUTATIVE-RELATED"/>
    <property type="match status" value="1"/>
</dbReference>
<evidence type="ECO:0000313" key="2">
    <source>
        <dbReference type="EMBL" id="GFD07047.1"/>
    </source>
</evidence>
<feature type="non-terminal residue" evidence="2">
    <location>
        <position position="1"/>
    </location>
</feature>
<gene>
    <name evidence="2" type="ORF">Tci_879016</name>
</gene>
<feature type="non-terminal residue" evidence="2">
    <location>
        <position position="215"/>
    </location>
</feature>
<dbReference type="InterPro" id="IPR001584">
    <property type="entry name" value="Integrase_cat-core"/>
</dbReference>
<organism evidence="2">
    <name type="scientific">Tanacetum cinerariifolium</name>
    <name type="common">Dalmatian daisy</name>
    <name type="synonym">Chrysanthemum cinerariifolium</name>
    <dbReference type="NCBI Taxonomy" id="118510"/>
    <lineage>
        <taxon>Eukaryota</taxon>
        <taxon>Viridiplantae</taxon>
        <taxon>Streptophyta</taxon>
        <taxon>Embryophyta</taxon>
        <taxon>Tracheophyta</taxon>
        <taxon>Spermatophyta</taxon>
        <taxon>Magnoliopsida</taxon>
        <taxon>eudicotyledons</taxon>
        <taxon>Gunneridae</taxon>
        <taxon>Pentapetalae</taxon>
        <taxon>asterids</taxon>
        <taxon>campanulids</taxon>
        <taxon>Asterales</taxon>
        <taxon>Asteraceae</taxon>
        <taxon>Asteroideae</taxon>
        <taxon>Anthemideae</taxon>
        <taxon>Anthemidinae</taxon>
        <taxon>Tanacetum</taxon>
    </lineage>
</organism>
<feature type="domain" description="Integrase catalytic" evidence="1">
    <location>
        <begin position="1"/>
        <end position="122"/>
    </location>
</feature>
<dbReference type="InterPro" id="IPR057670">
    <property type="entry name" value="SH3_retrovirus"/>
</dbReference>
<dbReference type="InterPro" id="IPR036397">
    <property type="entry name" value="RNaseH_sf"/>
</dbReference>
<dbReference type="InterPro" id="IPR039537">
    <property type="entry name" value="Retrotran_Ty1/copia-like"/>
</dbReference>
<dbReference type="EMBL" id="BKCJ011228992">
    <property type="protein sequence ID" value="GFD07047.1"/>
    <property type="molecule type" value="Genomic_DNA"/>
</dbReference>
<dbReference type="AlphaFoldDB" id="A0A699TA29"/>
<name>A0A699TA29_TANCI</name>
<sequence length="215" mass="24671">SKDETSDILKKFITEIENLKDYKVKIIRCDNGGEFRNKEMNDFCSQKGIKREFSNARTPQQNGVAKRRNRTLIEAARTMLADAKLPVTFWAEAVNTACYVQNRVLVNKSQNKTLYELFNGKTPAIGFLKPFGCLMILNTLDNLRKFEAKGDEGYFIGYSMSSKAFRVFNKRTRRVEENLHVEFLENKAIEQGAGPNWLFDIDSLTKSMNYVPVDA</sequence>
<protein>
    <submittedName>
        <fullName evidence="2">Retrovirus-related Pol polyprotein from transposon TNT 1-94</fullName>
    </submittedName>
</protein>
<dbReference type="SUPFAM" id="SSF53098">
    <property type="entry name" value="Ribonuclease H-like"/>
    <property type="match status" value="1"/>
</dbReference>
<dbReference type="GO" id="GO:0003676">
    <property type="term" value="F:nucleic acid binding"/>
    <property type="evidence" value="ECO:0007669"/>
    <property type="project" value="InterPro"/>
</dbReference>
<evidence type="ECO:0000259" key="1">
    <source>
        <dbReference type="PROSITE" id="PS50994"/>
    </source>
</evidence>
<dbReference type="Pfam" id="PF25597">
    <property type="entry name" value="SH3_retrovirus"/>
    <property type="match status" value="1"/>
</dbReference>
<proteinExistence type="predicted"/>
<comment type="caution">
    <text evidence="2">The sequence shown here is derived from an EMBL/GenBank/DDBJ whole genome shotgun (WGS) entry which is preliminary data.</text>
</comment>
<dbReference type="GO" id="GO:0015074">
    <property type="term" value="P:DNA integration"/>
    <property type="evidence" value="ECO:0007669"/>
    <property type="project" value="InterPro"/>
</dbReference>
<dbReference type="InterPro" id="IPR012337">
    <property type="entry name" value="RNaseH-like_sf"/>
</dbReference>
<dbReference type="PROSITE" id="PS50994">
    <property type="entry name" value="INTEGRASE"/>
    <property type="match status" value="1"/>
</dbReference>